<dbReference type="FunFam" id="1.50.10.20:FF:000006">
    <property type="entry name" value="Mannan endo-1,6-alpha-mannosidase"/>
    <property type="match status" value="1"/>
</dbReference>
<dbReference type="GO" id="GO:0012505">
    <property type="term" value="C:endomembrane system"/>
    <property type="evidence" value="ECO:0007669"/>
    <property type="project" value="UniProtKB-SubCell"/>
</dbReference>
<evidence type="ECO:0000256" key="6">
    <source>
        <dbReference type="ARBA" id="ARBA00022801"/>
    </source>
</evidence>
<dbReference type="GO" id="GO:0009272">
    <property type="term" value="P:fungal-type cell wall biogenesis"/>
    <property type="evidence" value="ECO:0007669"/>
    <property type="project" value="TreeGrafter"/>
</dbReference>
<dbReference type="SUPFAM" id="SSF48208">
    <property type="entry name" value="Six-hairpin glycosidases"/>
    <property type="match status" value="1"/>
</dbReference>
<evidence type="ECO:0000256" key="2">
    <source>
        <dbReference type="ARBA" id="ARBA00004308"/>
    </source>
</evidence>
<dbReference type="RefSeq" id="XP_022504644.1">
    <property type="nucleotide sequence ID" value="XM_022639336.1"/>
</dbReference>
<evidence type="ECO:0000256" key="1">
    <source>
        <dbReference type="ARBA" id="ARBA00001452"/>
    </source>
</evidence>
<feature type="compositionally biased region" description="Basic and acidic residues" evidence="10">
    <location>
        <begin position="538"/>
        <end position="551"/>
    </location>
</feature>
<sequence length="984" mass="108278">MLQFLILVAISLLSFLARDVASIVLDVDDTQSILEAAALTARGVIDLYNGNQPGGTPGKWPFPPYYWWESGGAWGGLMEYWHYTGDDSYVNLTQEGLIAQLGPKYDFNVPAEAFDTGNDDQAFWVFVAMSAAEYSFPQLPAPYPSWVQIVSNAWEDYVTRWNSSRCNGGLKWQFNPQNAGYYYKNSVSNGAFFQLSARLARFTGNQTYVLWADTIWDWASAIGLVDNIYNVFDGTDETINCTGIDHHQWTYNVGVFLYGAAVLQNYTNGSSPWIERTAGLLDSTNTFISPFRNASNILFEAQCELSMSCNVDQLSMKAYLIRWMAATSKLAPFSAGRIGEVLRASAQGAAASCTGGGENNTCGSKWYIEGWDGITGLGQQLSALEVMYSLLVNETNPPATYPDVSILPAPQSPTITATATEGLPTASGIARPLHDGAAIIQSRAQNKIRPLVAAFITSLACIAGGEGPLDSAAPPPPCCVADKANAVTRSRQILLFLTVSLAVCGLLEMSDMGVSLLSSSGQGVLDIHNDNGGGAGGDDGKGETGQEKEPTRPSAQIRYAYKYTTLEGYFLQDDPSTVAADFDFMATNFGLIDREYNSDESLPDNGRDMTVWQRFEHHISSLNRAAQDDDDDDGDDDRRSRKRHGSSARYLLLFLGRHGNGYHNIAERYYGGEAWDCHYSALDGDTDGIMTWSDAHLSKEGQRQAREVNSFWRRQLAEQKMSLPELWLASPLDRAMETADITFDGILPGEAKLEAIVMEKLREGTGIHTCDRRSDVSRIRQRFPAFNVDLDQYLTETDEFWDPDRREPDTALTERLRAFMDSLMDQHELIGGKERLSITSHSGAIGALLRVLNHRQFSLGTGAVIPVFIKVDKVPLDDDHDDAEKSRNAKRSVLTKDKRHGGSGEGGNHEEPKLDLPDNDSSEGEKETENANQTSDSDANDRSKWQPIPSCPADMDLPTIGHSRWGVGLKEYLEGVENGTISVV</sequence>
<evidence type="ECO:0000256" key="8">
    <source>
        <dbReference type="ARBA" id="ARBA00023180"/>
    </source>
</evidence>
<comment type="similarity">
    <text evidence="3">Belongs to the glycosyl hydrolase 76 family.</text>
</comment>
<evidence type="ECO:0000313" key="13">
    <source>
        <dbReference type="Proteomes" id="UP000185904"/>
    </source>
</evidence>
<feature type="compositionally biased region" description="Basic and acidic residues" evidence="10">
    <location>
        <begin position="877"/>
        <end position="887"/>
    </location>
</feature>
<feature type="compositionally biased region" description="Basic and acidic residues" evidence="10">
    <location>
        <begin position="894"/>
        <end position="916"/>
    </location>
</feature>
<feature type="region of interest" description="Disordered" evidence="10">
    <location>
        <begin position="623"/>
        <end position="642"/>
    </location>
</feature>
<evidence type="ECO:0000256" key="3">
    <source>
        <dbReference type="ARBA" id="ARBA00009699"/>
    </source>
</evidence>
<accession>A0A178DDA4</accession>
<feature type="chain" id="PRO_5008084215" description="mannan endo-1,6-alpha-mannosidase" evidence="11">
    <location>
        <begin position="23"/>
        <end position="984"/>
    </location>
</feature>
<dbReference type="InterPro" id="IPR029033">
    <property type="entry name" value="His_PPase_superfam"/>
</dbReference>
<evidence type="ECO:0000256" key="5">
    <source>
        <dbReference type="ARBA" id="ARBA00022729"/>
    </source>
</evidence>
<dbReference type="Gene3D" id="3.40.50.1240">
    <property type="entry name" value="Phosphoglycerate mutase-like"/>
    <property type="match status" value="1"/>
</dbReference>
<protein>
    <recommendedName>
        <fullName evidence="4">mannan endo-1,6-alpha-mannosidase</fullName>
        <ecNumber evidence="4">3.2.1.101</ecNumber>
    </recommendedName>
</protein>
<dbReference type="PANTHER" id="PTHR12145:SF36">
    <property type="entry name" value="MANNAN ENDO-1,6-ALPHA-MANNOSIDASE DCW1"/>
    <property type="match status" value="1"/>
</dbReference>
<keyword evidence="8" id="KW-0325">Glycoprotein</keyword>
<feature type="region of interest" description="Disordered" evidence="10">
    <location>
        <begin position="527"/>
        <end position="556"/>
    </location>
</feature>
<dbReference type="CDD" id="cd07067">
    <property type="entry name" value="HP_PGM_like"/>
    <property type="match status" value="1"/>
</dbReference>
<dbReference type="PANTHER" id="PTHR12145">
    <property type="entry name" value="MANNAN ENDO-1,6-ALPHA-MANNOSIDASE DCW1"/>
    <property type="match status" value="1"/>
</dbReference>
<dbReference type="GeneID" id="34584454"/>
<dbReference type="InterPro" id="IPR005198">
    <property type="entry name" value="Glyco_hydro_76"/>
</dbReference>
<reference evidence="12 13" key="1">
    <citation type="submission" date="2016-03" db="EMBL/GenBank/DDBJ databases">
        <title>The draft genome sequence of Fonsecaea nubica causative agent of cutaneous subcutaneous infection in human host.</title>
        <authorList>
            <person name="Costa F."/>
            <person name="Sybren D.H."/>
            <person name="Raittz R.T."/>
            <person name="Weiss V.A."/>
            <person name="Leao A.C."/>
            <person name="Gomes R."/>
            <person name="De Souza E.M."/>
            <person name="Pedrosa F.O."/>
            <person name="Steffens M.B."/>
            <person name="Bombassaro A."/>
            <person name="Tadra-Sfeir M.Z."/>
            <person name="Moreno L.F."/>
            <person name="Najafzadeh M.J."/>
            <person name="Felipe M.S."/>
            <person name="Teixeira M."/>
            <person name="Sun J."/>
            <person name="Xi L."/>
            <person name="Castro M.A."/>
            <person name="Vicente V.A."/>
        </authorList>
    </citation>
    <scope>NUCLEOTIDE SEQUENCE [LARGE SCALE GENOMIC DNA]</scope>
    <source>
        <strain evidence="12 13">CBS 269.64</strain>
    </source>
</reference>
<proteinExistence type="inferred from homology"/>
<name>A0A178DDA4_9EURO</name>
<dbReference type="GO" id="GO:0008496">
    <property type="term" value="F:mannan endo-1,6-alpha-mannosidase activity"/>
    <property type="evidence" value="ECO:0007669"/>
    <property type="project" value="UniProtKB-EC"/>
</dbReference>
<organism evidence="12 13">
    <name type="scientific">Fonsecaea nubica</name>
    <dbReference type="NCBI Taxonomy" id="856822"/>
    <lineage>
        <taxon>Eukaryota</taxon>
        <taxon>Fungi</taxon>
        <taxon>Dikarya</taxon>
        <taxon>Ascomycota</taxon>
        <taxon>Pezizomycotina</taxon>
        <taxon>Eurotiomycetes</taxon>
        <taxon>Chaetothyriomycetidae</taxon>
        <taxon>Chaetothyriales</taxon>
        <taxon>Herpotrichiellaceae</taxon>
        <taxon>Fonsecaea</taxon>
    </lineage>
</organism>
<dbReference type="EC" id="3.2.1.101" evidence="4"/>
<keyword evidence="7" id="KW-0472">Membrane</keyword>
<keyword evidence="5 11" id="KW-0732">Signal</keyword>
<keyword evidence="6" id="KW-0378">Hydrolase</keyword>
<comment type="caution">
    <text evidence="12">The sequence shown here is derived from an EMBL/GenBank/DDBJ whole genome shotgun (WGS) entry which is preliminary data.</text>
</comment>
<dbReference type="SUPFAM" id="SSF53254">
    <property type="entry name" value="Phosphoglycerate mutase-like"/>
    <property type="match status" value="1"/>
</dbReference>
<dbReference type="Proteomes" id="UP000185904">
    <property type="component" value="Unassembled WGS sequence"/>
</dbReference>
<dbReference type="InterPro" id="IPR013078">
    <property type="entry name" value="His_Pase_superF_clade-1"/>
</dbReference>
<keyword evidence="13" id="KW-1185">Reference proteome</keyword>
<evidence type="ECO:0000256" key="9">
    <source>
        <dbReference type="ARBA" id="ARBA00023295"/>
    </source>
</evidence>
<evidence type="ECO:0000256" key="4">
    <source>
        <dbReference type="ARBA" id="ARBA00012350"/>
    </source>
</evidence>
<feature type="region of interest" description="Disordered" evidence="10">
    <location>
        <begin position="877"/>
        <end position="956"/>
    </location>
</feature>
<dbReference type="InterPro" id="IPR014480">
    <property type="entry name" value="Mannan-1_6-alpha_mannosidase"/>
</dbReference>
<comment type="subcellular location">
    <subcellularLocation>
        <location evidence="2">Endomembrane system</location>
    </subcellularLocation>
</comment>
<dbReference type="SMART" id="SM00855">
    <property type="entry name" value="PGAM"/>
    <property type="match status" value="1"/>
</dbReference>
<dbReference type="Pfam" id="PF03663">
    <property type="entry name" value="Glyco_hydro_76"/>
    <property type="match status" value="1"/>
</dbReference>
<evidence type="ECO:0000256" key="10">
    <source>
        <dbReference type="SAM" id="MobiDB-lite"/>
    </source>
</evidence>
<evidence type="ECO:0000256" key="7">
    <source>
        <dbReference type="ARBA" id="ARBA00023136"/>
    </source>
</evidence>
<gene>
    <name evidence="12" type="ORF">AYO20_01029</name>
</gene>
<dbReference type="GO" id="GO:0016052">
    <property type="term" value="P:carbohydrate catabolic process"/>
    <property type="evidence" value="ECO:0007669"/>
    <property type="project" value="InterPro"/>
</dbReference>
<dbReference type="Gene3D" id="1.50.10.20">
    <property type="match status" value="1"/>
</dbReference>
<feature type="signal peptide" evidence="11">
    <location>
        <begin position="1"/>
        <end position="22"/>
    </location>
</feature>
<dbReference type="InterPro" id="IPR008928">
    <property type="entry name" value="6-hairpin_glycosidase_sf"/>
</dbReference>
<comment type="catalytic activity">
    <reaction evidence="1">
        <text>Random hydrolysis of (1-&gt;6)-alpha-D-mannosidic linkages in unbranched (1-&gt;6)-mannans.</text>
        <dbReference type="EC" id="3.2.1.101"/>
    </reaction>
</comment>
<dbReference type="AlphaFoldDB" id="A0A178DDA4"/>
<keyword evidence="9" id="KW-0326">Glycosidase</keyword>
<evidence type="ECO:0000313" key="12">
    <source>
        <dbReference type="EMBL" id="OAL39632.1"/>
    </source>
</evidence>
<evidence type="ECO:0000256" key="11">
    <source>
        <dbReference type="SAM" id="SignalP"/>
    </source>
</evidence>
<dbReference type="Pfam" id="PF00300">
    <property type="entry name" value="His_Phos_1"/>
    <property type="match status" value="1"/>
</dbReference>
<dbReference type="OrthoDB" id="4187847at2759"/>
<dbReference type="EMBL" id="LVCJ01000004">
    <property type="protein sequence ID" value="OAL39632.1"/>
    <property type="molecule type" value="Genomic_DNA"/>
</dbReference>